<dbReference type="Gene3D" id="3.10.10.10">
    <property type="entry name" value="HIV Type 1 Reverse Transcriptase, subunit A, domain 1"/>
    <property type="match status" value="1"/>
</dbReference>
<dbReference type="KEGG" id="blac:94352399"/>
<dbReference type="InterPro" id="IPR043502">
    <property type="entry name" value="DNA/RNA_pol_sf"/>
</dbReference>
<dbReference type="PANTHER" id="PTHR33064">
    <property type="entry name" value="POL PROTEIN"/>
    <property type="match status" value="1"/>
</dbReference>
<evidence type="ECO:0008006" key="3">
    <source>
        <dbReference type="Google" id="ProtNLM"/>
    </source>
</evidence>
<dbReference type="RefSeq" id="XP_067818345.1">
    <property type="nucleotide sequence ID" value="XM_067966728.1"/>
</dbReference>
<gene>
    <name evidence="1" type="ORF">CCR75_008678</name>
</gene>
<dbReference type="Gene3D" id="3.30.70.270">
    <property type="match status" value="1"/>
</dbReference>
<organism evidence="1 2">
    <name type="scientific">Bremia lactucae</name>
    <name type="common">Lettuce downy mildew</name>
    <dbReference type="NCBI Taxonomy" id="4779"/>
    <lineage>
        <taxon>Eukaryota</taxon>
        <taxon>Sar</taxon>
        <taxon>Stramenopiles</taxon>
        <taxon>Oomycota</taxon>
        <taxon>Peronosporomycetes</taxon>
        <taxon>Peronosporales</taxon>
        <taxon>Peronosporaceae</taxon>
        <taxon>Bremia</taxon>
    </lineage>
</organism>
<sequence length="579" mass="64506">MDMQEDDIKARIVGFIAPLNKIVAQHCLLVKSQNQTQQEQARSKYRTKILIASLAPEMLKKEISRMIREDPRSSLRSCCSARANTRYEIDAKHGRKLPTTASTSSKKFLPAVAATTSTSAAPPSNHTRRAAPSRDRCLVCNGDHWMSDCLTARKEHKEQARALLRARGSSQVLWERLERGQRYDRGVRHHDRTAVPDQESDTSIVPLSLLKNPVSVQVVGGAELIATEQALIDVQNRIGAGPVNIRGVNCLVLDEDKEQFVLGKNVLVSLGNDAGSMIEQLAVSSEHGYDADDLDLPNCDVGVDVEDDITMKLADLQRAANAEECDDDGLADELFNLAMKYKSVWRSKLGADPPAKVDPLRVQFAEGAVQVTSKARPYPREKSDFLRVYVADLVRLGLVTRNNHSHWSSPALLIRKSPVDDYTRVNSLSVSIAGAMPDMRTLVAKFYARFDNYKGFWQLALHSRCQEQFSLVTKDAIYTPTRVPQGATDSATHYHNQMHTVYVSMLYDSLLIWIDDIIVFPATRKQAMDRLVYFVLPIGCASRSLTTSCFCAAVRQAQHASQISGTQEAHSLRDRCIVE</sequence>
<dbReference type="AlphaFoldDB" id="A0A976FLZ0"/>
<dbReference type="OrthoDB" id="120479at2759"/>
<protein>
    <recommendedName>
        <fullName evidence="3">Reverse transcriptase domain-containing protein</fullName>
    </recommendedName>
</protein>
<dbReference type="SUPFAM" id="SSF56672">
    <property type="entry name" value="DNA/RNA polymerases"/>
    <property type="match status" value="1"/>
</dbReference>
<comment type="caution">
    <text evidence="1">The sequence shown here is derived from an EMBL/GenBank/DDBJ whole genome shotgun (WGS) entry which is preliminary data.</text>
</comment>
<dbReference type="PANTHER" id="PTHR33064:SF37">
    <property type="entry name" value="RIBONUCLEASE H"/>
    <property type="match status" value="1"/>
</dbReference>
<name>A0A976FLZ0_BRELC</name>
<dbReference type="EMBL" id="SHOA02000016">
    <property type="protein sequence ID" value="TDH68846.1"/>
    <property type="molecule type" value="Genomic_DNA"/>
</dbReference>
<evidence type="ECO:0000313" key="2">
    <source>
        <dbReference type="Proteomes" id="UP000294530"/>
    </source>
</evidence>
<evidence type="ECO:0000313" key="1">
    <source>
        <dbReference type="EMBL" id="TDH68846.1"/>
    </source>
</evidence>
<accession>A0A976FLZ0</accession>
<proteinExistence type="predicted"/>
<dbReference type="Proteomes" id="UP000294530">
    <property type="component" value="Unassembled WGS sequence"/>
</dbReference>
<keyword evidence="2" id="KW-1185">Reference proteome</keyword>
<dbReference type="InterPro" id="IPR051320">
    <property type="entry name" value="Viral_Replic_Matur_Polypro"/>
</dbReference>
<dbReference type="GeneID" id="94352399"/>
<reference evidence="1 2" key="1">
    <citation type="journal article" date="2021" name="Genome Biol.">
        <title>AFLAP: assembly-free linkage analysis pipeline using k-mers from genome sequencing data.</title>
        <authorList>
            <person name="Fletcher K."/>
            <person name="Zhang L."/>
            <person name="Gil J."/>
            <person name="Han R."/>
            <person name="Cavanaugh K."/>
            <person name="Michelmore R."/>
        </authorList>
    </citation>
    <scope>NUCLEOTIDE SEQUENCE [LARGE SCALE GENOMIC DNA]</scope>
    <source>
        <strain evidence="1 2">SF5</strain>
    </source>
</reference>
<dbReference type="InterPro" id="IPR043128">
    <property type="entry name" value="Rev_trsase/Diguanyl_cyclase"/>
</dbReference>